<dbReference type="EMBL" id="JADPUN010000428">
    <property type="protein sequence ID" value="MBF9135462.1"/>
    <property type="molecule type" value="Genomic_DNA"/>
</dbReference>
<reference evidence="1 2" key="1">
    <citation type="submission" date="2020-11" db="EMBL/GenBank/DDBJ databases">
        <title>A novel isolate from a Black sea contaminated sediment with potential to produce alkanes: Plantactinospora alkalitolerans sp. nov.</title>
        <authorList>
            <person name="Carro L."/>
            <person name="Veyisoglu A."/>
            <person name="Guven K."/>
            <person name="Schumann P."/>
            <person name="Klenk H.-P."/>
            <person name="Sahin N."/>
        </authorList>
    </citation>
    <scope>NUCLEOTIDE SEQUENCE [LARGE SCALE GENOMIC DNA]</scope>
    <source>
        <strain evidence="1 2">S1510</strain>
    </source>
</reference>
<comment type="caution">
    <text evidence="1">The sequence shown here is derived from an EMBL/GenBank/DDBJ whole genome shotgun (WGS) entry which is preliminary data.</text>
</comment>
<organism evidence="1 2">
    <name type="scientific">Plantactinospora alkalitolerans</name>
    <dbReference type="NCBI Taxonomy" id="2789879"/>
    <lineage>
        <taxon>Bacteria</taxon>
        <taxon>Bacillati</taxon>
        <taxon>Actinomycetota</taxon>
        <taxon>Actinomycetes</taxon>
        <taxon>Micromonosporales</taxon>
        <taxon>Micromonosporaceae</taxon>
        <taxon>Plantactinospora</taxon>
    </lineage>
</organism>
<keyword evidence="2" id="KW-1185">Reference proteome</keyword>
<dbReference type="Proteomes" id="UP000638560">
    <property type="component" value="Unassembled WGS sequence"/>
</dbReference>
<sequence length="69" mass="7302">MSDSPYVGHAIASAGATSSHERSIDIDIDIDIDIEKEERILSTLPRAGGFPWKHLSLAALADSLVAGNV</sequence>
<evidence type="ECO:0000313" key="1">
    <source>
        <dbReference type="EMBL" id="MBF9135462.1"/>
    </source>
</evidence>
<proteinExistence type="predicted"/>
<dbReference type="RefSeq" id="WP_196206919.1">
    <property type="nucleotide sequence ID" value="NZ_JADPUN010000428.1"/>
</dbReference>
<protein>
    <submittedName>
        <fullName evidence="1">Uncharacterized protein</fullName>
    </submittedName>
</protein>
<evidence type="ECO:0000313" key="2">
    <source>
        <dbReference type="Proteomes" id="UP000638560"/>
    </source>
</evidence>
<name>A0ABS0HBJ8_9ACTN</name>
<gene>
    <name evidence="1" type="ORF">I0C86_42170</name>
</gene>
<accession>A0ABS0HBJ8</accession>